<dbReference type="SUPFAM" id="SSF53092">
    <property type="entry name" value="Creatinase/prolidase N-terminal domain"/>
    <property type="match status" value="1"/>
</dbReference>
<dbReference type="InterPro" id="IPR029149">
    <property type="entry name" value="Creatin/AminoP/Spt16_N"/>
</dbReference>
<dbReference type="Proteomes" id="UP000271031">
    <property type="component" value="Unassembled WGS sequence"/>
</dbReference>
<feature type="domain" description="Creatinase N-terminal" evidence="2">
    <location>
        <begin position="31"/>
        <end position="196"/>
    </location>
</feature>
<comment type="caution">
    <text evidence="3">The sequence shown here is derived from an EMBL/GenBank/DDBJ whole genome shotgun (WGS) entry which is preliminary data.</text>
</comment>
<dbReference type="CDD" id="cd01066">
    <property type="entry name" value="APP_MetAP"/>
    <property type="match status" value="1"/>
</dbReference>
<keyword evidence="3" id="KW-0031">Aminopeptidase</keyword>
<keyword evidence="3" id="KW-0378">Hydrolase</keyword>
<dbReference type="InterPro" id="IPR036005">
    <property type="entry name" value="Creatinase/aminopeptidase-like"/>
</dbReference>
<dbReference type="RefSeq" id="WP_122921224.1">
    <property type="nucleotide sequence ID" value="NZ_RHHQ01000025.1"/>
</dbReference>
<accession>A0A3M8CWR5</accession>
<protein>
    <submittedName>
        <fullName evidence="3">Aminopeptidase P family protein</fullName>
    </submittedName>
</protein>
<feature type="domain" description="Peptidase M24" evidence="1">
    <location>
        <begin position="205"/>
        <end position="397"/>
    </location>
</feature>
<sequence length="421" mass="47260">MTKANILIQDELDVATSEMELAFPILEYKNRLNKIRKAMAEQNIDLLYITNPENLYYVSGYSAAWYRGNPPIAWSESAASGIAIHVDHDKFILFDVVDELGITMWSTVSTDSRIYHDSPHGKYLGKHFEAVADGMSFIDMIVRDLKNEGWTGGRTAIEMGSYRPVRLISEKLQATLEAANCEVVDGTKIVRDVRFIKSPMELRYIETASKIADIGMQAALSVMKPGITELDIVAEYTYAMHKAGGENMAIVGLVHAGPERVWCRHPNASRRLIMPGDPIEVDLSGVYYRYHSNLSRCFSIGEPDPKFAATYAQSKKSMMKVKEIIKPNMYVNDFMSQMSAFYKEEGMEPPLWFGGYEVGISYPPDWVGEFVYDTSTDHEGVQFAPGAVVNFETGFGINDTLIFTKDEAKILGTTPWDLLIV</sequence>
<organism evidence="3 4">
    <name type="scientific">Brevibacillus fluminis</name>
    <dbReference type="NCBI Taxonomy" id="511487"/>
    <lineage>
        <taxon>Bacteria</taxon>
        <taxon>Bacillati</taxon>
        <taxon>Bacillota</taxon>
        <taxon>Bacilli</taxon>
        <taxon>Bacillales</taxon>
        <taxon>Paenibacillaceae</taxon>
        <taxon>Brevibacillus</taxon>
    </lineage>
</organism>
<proteinExistence type="predicted"/>
<dbReference type="PANTHER" id="PTHR46112">
    <property type="entry name" value="AMINOPEPTIDASE"/>
    <property type="match status" value="1"/>
</dbReference>
<dbReference type="Gene3D" id="3.90.230.10">
    <property type="entry name" value="Creatinase/methionine aminopeptidase superfamily"/>
    <property type="match status" value="1"/>
</dbReference>
<dbReference type="InterPro" id="IPR000587">
    <property type="entry name" value="Creatinase_N"/>
</dbReference>
<dbReference type="Pfam" id="PF01321">
    <property type="entry name" value="Creatinase_N"/>
    <property type="match status" value="1"/>
</dbReference>
<dbReference type="SUPFAM" id="SSF55920">
    <property type="entry name" value="Creatinase/aminopeptidase"/>
    <property type="match status" value="1"/>
</dbReference>
<evidence type="ECO:0000313" key="3">
    <source>
        <dbReference type="EMBL" id="RNB80240.1"/>
    </source>
</evidence>
<evidence type="ECO:0000313" key="4">
    <source>
        <dbReference type="Proteomes" id="UP000271031"/>
    </source>
</evidence>
<evidence type="ECO:0000259" key="1">
    <source>
        <dbReference type="Pfam" id="PF00557"/>
    </source>
</evidence>
<dbReference type="AlphaFoldDB" id="A0A3M8CWR5"/>
<keyword evidence="4" id="KW-1185">Reference proteome</keyword>
<dbReference type="Gene3D" id="3.40.350.10">
    <property type="entry name" value="Creatinase/prolidase N-terminal domain"/>
    <property type="match status" value="1"/>
</dbReference>
<evidence type="ECO:0000259" key="2">
    <source>
        <dbReference type="Pfam" id="PF01321"/>
    </source>
</evidence>
<dbReference type="OrthoDB" id="9806388at2"/>
<dbReference type="InterPro" id="IPR000994">
    <property type="entry name" value="Pept_M24"/>
</dbReference>
<dbReference type="InterPro" id="IPR050659">
    <property type="entry name" value="Peptidase_M24B"/>
</dbReference>
<dbReference type="PANTHER" id="PTHR46112:SF2">
    <property type="entry name" value="XAA-PRO AMINOPEPTIDASE P-RELATED"/>
    <property type="match status" value="1"/>
</dbReference>
<dbReference type="Pfam" id="PF00557">
    <property type="entry name" value="Peptidase_M24"/>
    <property type="match status" value="1"/>
</dbReference>
<gene>
    <name evidence="3" type="ORF">EDM56_27960</name>
</gene>
<reference evidence="3 4" key="1">
    <citation type="submission" date="2018-10" db="EMBL/GenBank/DDBJ databases">
        <title>Phylogenomics of Brevibacillus.</title>
        <authorList>
            <person name="Dunlap C."/>
        </authorList>
    </citation>
    <scope>NUCLEOTIDE SEQUENCE [LARGE SCALE GENOMIC DNA]</scope>
    <source>
        <strain evidence="3 4">JCM 15716</strain>
    </source>
</reference>
<name>A0A3M8CWR5_9BACL</name>
<keyword evidence="3" id="KW-0645">Protease</keyword>
<dbReference type="EMBL" id="RHHQ01000025">
    <property type="protein sequence ID" value="RNB80240.1"/>
    <property type="molecule type" value="Genomic_DNA"/>
</dbReference>
<dbReference type="GO" id="GO:0004177">
    <property type="term" value="F:aminopeptidase activity"/>
    <property type="evidence" value="ECO:0007669"/>
    <property type="project" value="UniProtKB-KW"/>
</dbReference>